<dbReference type="GO" id="GO:0006397">
    <property type="term" value="P:mRNA processing"/>
    <property type="evidence" value="ECO:0007669"/>
    <property type="project" value="UniProtKB-KW"/>
</dbReference>
<name>A0AAV1C1F5_OLDCO</name>
<dbReference type="EMBL" id="OX459118">
    <property type="protein sequence ID" value="CAI9089227.1"/>
    <property type="molecule type" value="Genomic_DNA"/>
</dbReference>
<evidence type="ECO:0000313" key="4">
    <source>
        <dbReference type="EMBL" id="CAI9089227.1"/>
    </source>
</evidence>
<accession>A0AAV1C1F5</accession>
<dbReference type="Gene3D" id="3.30.70.330">
    <property type="match status" value="1"/>
</dbReference>
<dbReference type="GO" id="GO:0008380">
    <property type="term" value="P:RNA splicing"/>
    <property type="evidence" value="ECO:0007669"/>
    <property type="project" value="UniProtKB-KW"/>
</dbReference>
<protein>
    <submittedName>
        <fullName evidence="4">OLC1v1023762C1</fullName>
    </submittedName>
</protein>
<proteinExistence type="predicted"/>
<evidence type="ECO:0000256" key="1">
    <source>
        <dbReference type="ARBA" id="ARBA00022664"/>
    </source>
</evidence>
<dbReference type="Proteomes" id="UP001161247">
    <property type="component" value="Chromosome 1"/>
</dbReference>
<dbReference type="AlphaFoldDB" id="A0AAV1C1F5"/>
<dbReference type="InterPro" id="IPR012677">
    <property type="entry name" value="Nucleotide-bd_a/b_plait_sf"/>
</dbReference>
<dbReference type="PANTHER" id="PTHR23139">
    <property type="entry name" value="RNA-BINDING PROTEIN"/>
    <property type="match status" value="1"/>
</dbReference>
<organism evidence="4 5">
    <name type="scientific">Oldenlandia corymbosa var. corymbosa</name>
    <dbReference type="NCBI Taxonomy" id="529605"/>
    <lineage>
        <taxon>Eukaryota</taxon>
        <taxon>Viridiplantae</taxon>
        <taxon>Streptophyta</taxon>
        <taxon>Embryophyta</taxon>
        <taxon>Tracheophyta</taxon>
        <taxon>Spermatophyta</taxon>
        <taxon>Magnoliopsida</taxon>
        <taxon>eudicotyledons</taxon>
        <taxon>Gunneridae</taxon>
        <taxon>Pentapetalae</taxon>
        <taxon>asterids</taxon>
        <taxon>lamiids</taxon>
        <taxon>Gentianales</taxon>
        <taxon>Rubiaceae</taxon>
        <taxon>Rubioideae</taxon>
        <taxon>Spermacoceae</taxon>
        <taxon>Hedyotis-Oldenlandia complex</taxon>
        <taxon>Oldenlandia</taxon>
    </lineage>
</organism>
<dbReference type="SUPFAM" id="SSF54928">
    <property type="entry name" value="RNA-binding domain, RBD"/>
    <property type="match status" value="1"/>
</dbReference>
<sequence length="92" mass="10278">MDVVISECREFGDLVNLVIPRPVGDPYNDQVMAKAGVGRVFVEYEDVETATKAREGLNGRILDKISEAIPVVANFYPEYQYSQGDYGAKLIY</sequence>
<keyword evidence="3" id="KW-0508">mRNA splicing</keyword>
<keyword evidence="2" id="KW-0694">RNA-binding</keyword>
<keyword evidence="5" id="KW-1185">Reference proteome</keyword>
<evidence type="ECO:0000256" key="2">
    <source>
        <dbReference type="ARBA" id="ARBA00022884"/>
    </source>
</evidence>
<gene>
    <name evidence="4" type="ORF">OLC1_LOCUS1611</name>
</gene>
<dbReference type="GO" id="GO:0003723">
    <property type="term" value="F:RNA binding"/>
    <property type="evidence" value="ECO:0007669"/>
    <property type="project" value="UniProtKB-KW"/>
</dbReference>
<evidence type="ECO:0000313" key="5">
    <source>
        <dbReference type="Proteomes" id="UP001161247"/>
    </source>
</evidence>
<reference evidence="4" key="1">
    <citation type="submission" date="2023-03" db="EMBL/GenBank/DDBJ databases">
        <authorList>
            <person name="Julca I."/>
        </authorList>
    </citation>
    <scope>NUCLEOTIDE SEQUENCE</scope>
</reference>
<evidence type="ECO:0000256" key="3">
    <source>
        <dbReference type="ARBA" id="ARBA00023187"/>
    </source>
</evidence>
<dbReference type="InterPro" id="IPR035979">
    <property type="entry name" value="RBD_domain_sf"/>
</dbReference>
<keyword evidence="1" id="KW-0507">mRNA processing</keyword>